<dbReference type="GO" id="GO:0046872">
    <property type="term" value="F:metal ion binding"/>
    <property type="evidence" value="ECO:0007669"/>
    <property type="project" value="UniProtKB-KW"/>
</dbReference>
<dbReference type="RefSeq" id="WP_165010862.1">
    <property type="nucleotide sequence ID" value="NZ_CP064954.1"/>
</dbReference>
<comment type="function">
    <text evidence="1">The lipid II isoglutaminyl synthase complex catalyzes the formation of alpha-D-isoglutamine in the cell wall lipid II stem peptide. The MurT subunit catalyzes the ATP-dependent amidation of D-glutamate residue of lipid II, converting it to an isoglutamine residue.</text>
</comment>
<evidence type="ECO:0000259" key="4">
    <source>
        <dbReference type="Pfam" id="PF08353"/>
    </source>
</evidence>
<dbReference type="Proteomes" id="UP000594681">
    <property type="component" value="Chromosome"/>
</dbReference>
<dbReference type="GO" id="GO:0140282">
    <property type="term" value="F:carbon-nitrogen ligase activity on lipid II"/>
    <property type="evidence" value="ECO:0007669"/>
    <property type="project" value="UniProtKB-UniRule"/>
</dbReference>
<dbReference type="UniPathway" id="UPA00219"/>
<dbReference type="HAMAP" id="MF_02214">
    <property type="entry name" value="Lipid_II_synth_MurT"/>
    <property type="match status" value="1"/>
</dbReference>
<dbReference type="GO" id="GO:0008360">
    <property type="term" value="P:regulation of cell shape"/>
    <property type="evidence" value="ECO:0007669"/>
    <property type="project" value="UniProtKB-KW"/>
</dbReference>
<dbReference type="Gene3D" id="3.40.1190.10">
    <property type="entry name" value="Mur-like, catalytic domain"/>
    <property type="match status" value="1"/>
</dbReference>
<keyword evidence="1" id="KW-0436">Ligase</keyword>
<dbReference type="PANTHER" id="PTHR23135">
    <property type="entry name" value="MUR LIGASE FAMILY MEMBER"/>
    <property type="match status" value="1"/>
</dbReference>
<keyword evidence="1" id="KW-0961">Cell wall biogenesis/degradation</keyword>
<dbReference type="EC" id="6.3.5.13" evidence="1"/>
<keyword evidence="1" id="KW-0479">Metal-binding</keyword>
<dbReference type="AlphaFoldDB" id="A0A7T0PAP7"/>
<comment type="catalytic activity">
    <reaction evidence="1">
        <text>beta-D-GlcNAc-(1-&gt;4)-Mur2Ac(oyl-L-Ala-gamma-D-Glu-L-Lys-D-Ala-D-Ala)-di-trans,octa-cis-undecaprenyl diphosphate + L-glutamine + ATP + H2O = beta-D-GlcNAc-(1-&gt;4)-Mur2Ac(oyl-L-Ala-D-isoglutaminyl-L-Lys-D-Ala-D-Ala)-di-trans,octa-cis-undecaprenyl diphosphate + L-glutamate + ADP + phosphate + H(+)</text>
        <dbReference type="Rhea" id="RHEA:57928"/>
        <dbReference type="ChEBI" id="CHEBI:15377"/>
        <dbReference type="ChEBI" id="CHEBI:15378"/>
        <dbReference type="ChEBI" id="CHEBI:29985"/>
        <dbReference type="ChEBI" id="CHEBI:30616"/>
        <dbReference type="ChEBI" id="CHEBI:43474"/>
        <dbReference type="ChEBI" id="CHEBI:58359"/>
        <dbReference type="ChEBI" id="CHEBI:60033"/>
        <dbReference type="ChEBI" id="CHEBI:62233"/>
        <dbReference type="ChEBI" id="CHEBI:456216"/>
        <dbReference type="EC" id="6.3.5.13"/>
    </reaction>
</comment>
<evidence type="ECO:0000256" key="1">
    <source>
        <dbReference type="HAMAP-Rule" id="MF_02214"/>
    </source>
</evidence>
<gene>
    <name evidence="1" type="primary">murT</name>
    <name evidence="5" type="ORF">G7Y31_00830</name>
</gene>
<dbReference type="SUPFAM" id="SSF53623">
    <property type="entry name" value="MurD-like peptide ligases, catalytic domain"/>
    <property type="match status" value="1"/>
</dbReference>
<dbReference type="InterPro" id="IPR036565">
    <property type="entry name" value="Mur-like_cat_sf"/>
</dbReference>
<comment type="similarity">
    <text evidence="1">Belongs to the MurCDEF family. MurT subfamily.</text>
</comment>
<comment type="caution">
    <text evidence="1">Lacks conserved residue(s) required for the propagation of feature annotation.</text>
</comment>
<sequence>MSFTSALRSARTAVAIAAARAATTASRATGRGAGGMIGGLVAGAVDPTIMSSLSAGRPAVLVTGTNGKSTTTRMLATAVRSTHTVATNEGGDNMDAGIISALLAAKDASHLVLEVDELHVPHVADALSPQALVLLNLSRDQLDRVGEINKIERALRGAVEAHPEMTVIANCDDVLMTSVAYDAPNVIWVSAGAGWLGESVTCPRTGGHITREGQNWWAVKPLPDGREFRRPQPSWSVDAQGLWTPESADAPVPLSLRLPGNANRGNAAQAIAAAVEVCGVGLADAVSACESVDDVAGRYSTITLGEHEVRLLLAKNPAGWQEALSMVDRDAAGLVIATNGQVADGVDMSWLWDVRFEDFASLAVKASGERGTDLAVRLVYADISHELIDSPLEAIKACPPGRVEVLANYTAFRDLRKALLKEQKELKEADNA</sequence>
<feature type="chain" id="PRO_5038668536" description="Lipid II isoglutaminyl synthase (glutamine-hydrolyzing) subunit MurT" evidence="2">
    <location>
        <begin position="22"/>
        <end position="432"/>
    </location>
</feature>
<comment type="subunit">
    <text evidence="1">Forms a heterodimer with GatD.</text>
</comment>
<keyword evidence="1" id="KW-0547">Nucleotide-binding</keyword>
<keyword evidence="1" id="KW-0067">ATP-binding</keyword>
<evidence type="ECO:0000313" key="6">
    <source>
        <dbReference type="Proteomes" id="UP000594681"/>
    </source>
</evidence>
<dbReference type="InterPro" id="IPR013221">
    <property type="entry name" value="Mur_ligase_cen"/>
</dbReference>
<feature type="domain" description="Mur ligase central" evidence="3">
    <location>
        <begin position="62"/>
        <end position="182"/>
    </location>
</feature>
<keyword evidence="1" id="KW-0573">Peptidoglycan synthesis</keyword>
<protein>
    <recommendedName>
        <fullName evidence="1">Lipid II isoglutaminyl synthase (glutamine-hydrolyzing) subunit MurT</fullName>
        <ecNumber evidence="1">6.3.5.13</ecNumber>
    </recommendedName>
</protein>
<keyword evidence="6" id="KW-1185">Reference proteome</keyword>
<comment type="catalytic activity">
    <reaction evidence="1">
        <text>beta-D-GlcNAc-(1-&gt;4)-Mur2Ac(oyl-L-Ala-gamma-D-Glu-L-Lys-D-Ala-D-Ala)-di-trans,octa-cis-undecaprenyl diphosphate + ATP = beta-D-GlcNAc-(1-&gt;4)-Mur2Ac(oyl-L-Ala-gamma-D-O-P-Glu-L-Lys-D-Ala-D-Ala)-di-trans,octa-cis-undecaprenyl diphosphate + ADP</text>
        <dbReference type="Rhea" id="RHEA:59488"/>
        <dbReference type="ChEBI" id="CHEBI:30616"/>
        <dbReference type="ChEBI" id="CHEBI:60033"/>
        <dbReference type="ChEBI" id="CHEBI:143132"/>
        <dbReference type="ChEBI" id="CHEBI:456216"/>
    </reaction>
</comment>
<dbReference type="InterPro" id="IPR013564">
    <property type="entry name" value="MurT_C"/>
</dbReference>
<reference evidence="5 6" key="1">
    <citation type="submission" date="2020-11" db="EMBL/GenBank/DDBJ databases">
        <title>Corynebacterium sp. ZJ-599.</title>
        <authorList>
            <person name="Zhou J."/>
        </authorList>
    </citation>
    <scope>NUCLEOTIDE SEQUENCE [LARGE SCALE GENOMIC DNA]</scope>
    <source>
        <strain evidence="5 6">ZJ-599</strain>
    </source>
</reference>
<dbReference type="EMBL" id="CP064954">
    <property type="protein sequence ID" value="QPK79306.1"/>
    <property type="molecule type" value="Genomic_DNA"/>
</dbReference>
<dbReference type="PANTHER" id="PTHR23135:SF7">
    <property type="entry name" value="LIPID II ISOGLUTAMINYL SYNTHASE (GLUTAMINE-HYDROLYZING) SUBUNIT MURT"/>
    <property type="match status" value="1"/>
</dbReference>
<dbReference type="GO" id="GO:0009252">
    <property type="term" value="P:peptidoglycan biosynthetic process"/>
    <property type="evidence" value="ECO:0007669"/>
    <property type="project" value="UniProtKB-UniRule"/>
</dbReference>
<proteinExistence type="inferred from homology"/>
<dbReference type="Pfam" id="PF08353">
    <property type="entry name" value="MurT_C"/>
    <property type="match status" value="1"/>
</dbReference>
<feature type="domain" description="Lipid II isoglutaminyl synthase (glutamine-hydrolyzing) subunit MurT C-terminal" evidence="4">
    <location>
        <begin position="313"/>
        <end position="411"/>
    </location>
</feature>
<dbReference type="GO" id="GO:0071555">
    <property type="term" value="P:cell wall organization"/>
    <property type="evidence" value="ECO:0007669"/>
    <property type="project" value="UniProtKB-KW"/>
</dbReference>
<organism evidence="5 6">
    <name type="scientific">Corynebacterium lizhenjunii</name>
    <dbReference type="NCBI Taxonomy" id="2709394"/>
    <lineage>
        <taxon>Bacteria</taxon>
        <taxon>Bacillati</taxon>
        <taxon>Actinomycetota</taxon>
        <taxon>Actinomycetes</taxon>
        <taxon>Mycobacteriales</taxon>
        <taxon>Corynebacteriaceae</taxon>
        <taxon>Corynebacterium</taxon>
    </lineage>
</organism>
<feature type="signal peptide" evidence="2">
    <location>
        <begin position="1"/>
        <end position="21"/>
    </location>
</feature>
<dbReference type="KEGG" id="cliz:G7Y31_00830"/>
<dbReference type="GO" id="GO:0005524">
    <property type="term" value="F:ATP binding"/>
    <property type="evidence" value="ECO:0007669"/>
    <property type="project" value="UniProtKB-UniRule"/>
</dbReference>
<keyword evidence="2" id="KW-0732">Signal</keyword>
<feature type="active site" evidence="1">
    <location>
        <position position="347"/>
    </location>
</feature>
<dbReference type="Pfam" id="PF08245">
    <property type="entry name" value="Mur_ligase_M"/>
    <property type="match status" value="1"/>
</dbReference>
<evidence type="ECO:0000313" key="5">
    <source>
        <dbReference type="EMBL" id="QPK79306.1"/>
    </source>
</evidence>
<dbReference type="InterPro" id="IPR043703">
    <property type="entry name" value="Lipid_II_synth_MurT"/>
</dbReference>
<comment type="catalytic activity">
    <reaction evidence="1">
        <text>beta-D-GlcNAc-(1-&gt;4)-Mur2Ac(oyl-L-Ala-gamma-D-O-P-Glu-L-Lys-D-Ala-D-Ala)-di-trans,octa-cis-undecaprenyl diphosphate + NH4(+) = beta-D-GlcNAc-(1-&gt;4)-Mur2Ac(oyl-L-Ala-D-isoglutaminyl-L-Lys-D-Ala-D-Ala)-di-trans,octa-cis-undecaprenyl diphosphate + phosphate + H(+)</text>
        <dbReference type="Rhea" id="RHEA:57932"/>
        <dbReference type="ChEBI" id="CHEBI:15378"/>
        <dbReference type="ChEBI" id="CHEBI:28938"/>
        <dbReference type="ChEBI" id="CHEBI:43474"/>
        <dbReference type="ChEBI" id="CHEBI:62233"/>
        <dbReference type="ChEBI" id="CHEBI:143132"/>
    </reaction>
</comment>
<evidence type="ECO:0000256" key="2">
    <source>
        <dbReference type="SAM" id="SignalP"/>
    </source>
</evidence>
<comment type="pathway">
    <text evidence="1">Cell wall biogenesis; peptidoglycan biosynthesis.</text>
</comment>
<dbReference type="GO" id="GO:0016881">
    <property type="term" value="F:acid-amino acid ligase activity"/>
    <property type="evidence" value="ECO:0007669"/>
    <property type="project" value="InterPro"/>
</dbReference>
<accession>A0A7T0PAP7</accession>
<evidence type="ECO:0000259" key="3">
    <source>
        <dbReference type="Pfam" id="PF08245"/>
    </source>
</evidence>
<keyword evidence="1" id="KW-0133">Cell shape</keyword>
<name>A0A7T0PAP7_9CORY</name>